<dbReference type="FunFam" id="3.90.640.10:FF:000134">
    <property type="entry name" value="Heat shock cognate 71 kDa protein"/>
    <property type="match status" value="1"/>
</dbReference>
<sequence length="142" mass="16183">HNQISGERRILIFDLGGGTTNVSVVIIEEGIFEVKSTSGDVQIGGEDFDIRMVTYFIEEFKRKHNKDPSKNKHAKQRLRSACEQAKKTLSSSTQASINIDLFHENIDFKSTITRTQFEEINDDLFVSMRTIIETALRDAKMD</sequence>
<feature type="non-terminal residue" evidence="4">
    <location>
        <position position="1"/>
    </location>
</feature>
<proteinExistence type="inferred from homology"/>
<organism evidence="4 5">
    <name type="scientific">Adineta steineri</name>
    <dbReference type="NCBI Taxonomy" id="433720"/>
    <lineage>
        <taxon>Eukaryota</taxon>
        <taxon>Metazoa</taxon>
        <taxon>Spiralia</taxon>
        <taxon>Gnathifera</taxon>
        <taxon>Rotifera</taxon>
        <taxon>Eurotatoria</taxon>
        <taxon>Bdelloidea</taxon>
        <taxon>Adinetida</taxon>
        <taxon>Adinetidae</taxon>
        <taxon>Adineta</taxon>
    </lineage>
</organism>
<gene>
    <name evidence="4" type="ORF">OXD698_LOCUS52939</name>
</gene>
<dbReference type="GO" id="GO:0005524">
    <property type="term" value="F:ATP binding"/>
    <property type="evidence" value="ECO:0007669"/>
    <property type="project" value="UniProtKB-KW"/>
</dbReference>
<name>A0A820QPS4_9BILA</name>
<dbReference type="InterPro" id="IPR043129">
    <property type="entry name" value="ATPase_NBD"/>
</dbReference>
<feature type="non-terminal residue" evidence="4">
    <location>
        <position position="142"/>
    </location>
</feature>
<evidence type="ECO:0000256" key="3">
    <source>
        <dbReference type="ARBA" id="ARBA00022840"/>
    </source>
</evidence>
<dbReference type="EMBL" id="CAJOAZ010029550">
    <property type="protein sequence ID" value="CAF4426080.1"/>
    <property type="molecule type" value="Genomic_DNA"/>
</dbReference>
<dbReference type="SUPFAM" id="SSF53067">
    <property type="entry name" value="Actin-like ATPase domain"/>
    <property type="match status" value="1"/>
</dbReference>
<protein>
    <recommendedName>
        <fullName evidence="6">Heat shock protein 70</fullName>
    </recommendedName>
</protein>
<dbReference type="AlphaFoldDB" id="A0A820QPS4"/>
<keyword evidence="2" id="KW-0547">Nucleotide-binding</keyword>
<evidence type="ECO:0000313" key="4">
    <source>
        <dbReference type="EMBL" id="CAF4426080.1"/>
    </source>
</evidence>
<dbReference type="GO" id="GO:0140662">
    <property type="term" value="F:ATP-dependent protein folding chaperone"/>
    <property type="evidence" value="ECO:0007669"/>
    <property type="project" value="InterPro"/>
</dbReference>
<reference evidence="4" key="1">
    <citation type="submission" date="2021-02" db="EMBL/GenBank/DDBJ databases">
        <authorList>
            <person name="Nowell W R."/>
        </authorList>
    </citation>
    <scope>NUCLEOTIDE SEQUENCE</scope>
</reference>
<dbReference type="Proteomes" id="UP000663844">
    <property type="component" value="Unassembled WGS sequence"/>
</dbReference>
<comment type="caution">
    <text evidence="4">The sequence shown here is derived from an EMBL/GenBank/DDBJ whole genome shotgun (WGS) entry which is preliminary data.</text>
</comment>
<keyword evidence="3" id="KW-0067">ATP-binding</keyword>
<dbReference type="Pfam" id="PF00012">
    <property type="entry name" value="HSP70"/>
    <property type="match status" value="1"/>
</dbReference>
<dbReference type="PANTHER" id="PTHR19375">
    <property type="entry name" value="HEAT SHOCK PROTEIN 70KDA"/>
    <property type="match status" value="1"/>
</dbReference>
<dbReference type="InterPro" id="IPR018181">
    <property type="entry name" value="Heat_shock_70_CS"/>
</dbReference>
<dbReference type="PROSITE" id="PS00329">
    <property type="entry name" value="HSP70_2"/>
    <property type="match status" value="1"/>
</dbReference>
<evidence type="ECO:0000256" key="1">
    <source>
        <dbReference type="ARBA" id="ARBA00007381"/>
    </source>
</evidence>
<evidence type="ECO:0008006" key="6">
    <source>
        <dbReference type="Google" id="ProtNLM"/>
    </source>
</evidence>
<accession>A0A820QPS4</accession>
<evidence type="ECO:0000313" key="5">
    <source>
        <dbReference type="Proteomes" id="UP000663844"/>
    </source>
</evidence>
<comment type="similarity">
    <text evidence="1">Belongs to the heat shock protein 70 family.</text>
</comment>
<dbReference type="Gene3D" id="3.90.640.10">
    <property type="entry name" value="Actin, Chain A, domain 4"/>
    <property type="match status" value="1"/>
</dbReference>
<evidence type="ECO:0000256" key="2">
    <source>
        <dbReference type="ARBA" id="ARBA00022741"/>
    </source>
</evidence>
<dbReference type="Gene3D" id="3.30.420.40">
    <property type="match status" value="1"/>
</dbReference>
<dbReference type="InterPro" id="IPR013126">
    <property type="entry name" value="Hsp_70_fam"/>
</dbReference>